<evidence type="ECO:0000256" key="1">
    <source>
        <dbReference type="SAM" id="MobiDB-lite"/>
    </source>
</evidence>
<evidence type="ECO:0000313" key="4">
    <source>
        <dbReference type="Proteomes" id="UP000246635"/>
    </source>
</evidence>
<protein>
    <recommendedName>
        <fullName evidence="5">TadE-like protein</fullName>
    </recommendedName>
</protein>
<keyword evidence="2" id="KW-0472">Membrane</keyword>
<sequence>MLEASIVVPLFLMFVIALIILIRTTSVQMALQSSSVQLAKQVATHWRPIVLASDSLANAESTTTSGSSAASTDAADSTSQKLSGWREIAADTAAKLPEPMGTLSSAALRGDWNTIEDFAVSQAGRSVLTPVLRELADQAVLEQDQLELHKALLPSLSGGSNEYVEIEAEYPFPIRIPFSNQSFVLREKAVERAWQPDPVPAQYTANNDAISIQIVSVQPDPVRPGRKATVVVRTNPNTELNLSIQYKSGYSQAKNVGPATSDANGYVQWTWLVGGNTTPGIWRLDVTAADGTSAGRTLAVEKSQS</sequence>
<comment type="caution">
    <text evidence="3">The sequence shown here is derived from an EMBL/GenBank/DDBJ whole genome shotgun (WGS) entry which is preliminary data.</text>
</comment>
<dbReference type="AlphaFoldDB" id="A0A2V2YVJ9"/>
<feature type="region of interest" description="Disordered" evidence="1">
    <location>
        <begin position="61"/>
        <end position="82"/>
    </location>
</feature>
<organism evidence="3 4">
    <name type="scientific">Paenibacillus cellulosilyticus</name>
    <dbReference type="NCBI Taxonomy" id="375489"/>
    <lineage>
        <taxon>Bacteria</taxon>
        <taxon>Bacillati</taxon>
        <taxon>Bacillota</taxon>
        <taxon>Bacilli</taxon>
        <taxon>Bacillales</taxon>
        <taxon>Paenibacillaceae</taxon>
        <taxon>Paenibacillus</taxon>
    </lineage>
</organism>
<gene>
    <name evidence="3" type="ORF">DFQ01_109115</name>
</gene>
<keyword evidence="2" id="KW-0812">Transmembrane</keyword>
<feature type="compositionally biased region" description="Low complexity" evidence="1">
    <location>
        <begin position="61"/>
        <end position="79"/>
    </location>
</feature>
<reference evidence="3 4" key="1">
    <citation type="submission" date="2018-05" db="EMBL/GenBank/DDBJ databases">
        <title>Genomic Encyclopedia of Type Strains, Phase III (KMG-III): the genomes of soil and plant-associated and newly described type strains.</title>
        <authorList>
            <person name="Whitman W."/>
        </authorList>
    </citation>
    <scope>NUCLEOTIDE SEQUENCE [LARGE SCALE GENOMIC DNA]</scope>
    <source>
        <strain evidence="3 4">CECT 5696</strain>
    </source>
</reference>
<keyword evidence="4" id="KW-1185">Reference proteome</keyword>
<proteinExistence type="predicted"/>
<evidence type="ECO:0000256" key="2">
    <source>
        <dbReference type="SAM" id="Phobius"/>
    </source>
</evidence>
<name>A0A2V2YVJ9_9BACL</name>
<feature type="transmembrane region" description="Helical" evidence="2">
    <location>
        <begin position="6"/>
        <end position="24"/>
    </location>
</feature>
<keyword evidence="2" id="KW-1133">Transmembrane helix</keyword>
<dbReference type="EMBL" id="QGTQ01000009">
    <property type="protein sequence ID" value="PWW02490.1"/>
    <property type="molecule type" value="Genomic_DNA"/>
</dbReference>
<evidence type="ECO:0000313" key="3">
    <source>
        <dbReference type="EMBL" id="PWW02490.1"/>
    </source>
</evidence>
<accession>A0A2V2YVJ9</accession>
<evidence type="ECO:0008006" key="5">
    <source>
        <dbReference type="Google" id="ProtNLM"/>
    </source>
</evidence>
<dbReference type="Proteomes" id="UP000246635">
    <property type="component" value="Unassembled WGS sequence"/>
</dbReference>